<dbReference type="GeneID" id="27664428"/>
<organism evidence="11 12">
    <name type="scientific">Sporothrix schenckii 1099-18</name>
    <dbReference type="NCBI Taxonomy" id="1397361"/>
    <lineage>
        <taxon>Eukaryota</taxon>
        <taxon>Fungi</taxon>
        <taxon>Dikarya</taxon>
        <taxon>Ascomycota</taxon>
        <taxon>Pezizomycotina</taxon>
        <taxon>Sordariomycetes</taxon>
        <taxon>Sordariomycetidae</taxon>
        <taxon>Ophiostomatales</taxon>
        <taxon>Ophiostomataceae</taxon>
        <taxon>Sporothrix</taxon>
    </lineage>
</organism>
<dbReference type="Pfam" id="PF01794">
    <property type="entry name" value="Ferric_reduct"/>
    <property type="match status" value="1"/>
</dbReference>
<feature type="transmembrane region" description="Helical" evidence="8">
    <location>
        <begin position="445"/>
        <end position="462"/>
    </location>
</feature>
<accession>A0A0F2MBF2</accession>
<comment type="subcellular location">
    <subcellularLocation>
        <location evidence="1">Membrane</location>
        <topology evidence="1">Multi-pass membrane protein</topology>
    </subcellularLocation>
</comment>
<evidence type="ECO:0000256" key="5">
    <source>
        <dbReference type="ARBA" id="ARBA00023065"/>
    </source>
</evidence>
<keyword evidence="6 8" id="KW-0472">Membrane</keyword>
<keyword evidence="4 8" id="KW-1133">Transmembrane helix</keyword>
<feature type="compositionally biased region" description="Polar residues" evidence="7">
    <location>
        <begin position="571"/>
        <end position="587"/>
    </location>
</feature>
<feature type="transmembrane region" description="Helical" evidence="8">
    <location>
        <begin position="206"/>
        <end position="229"/>
    </location>
</feature>
<keyword evidence="5" id="KW-0406">Ion transport</keyword>
<dbReference type="GO" id="GO:0000293">
    <property type="term" value="F:ferric-chelate reductase activity"/>
    <property type="evidence" value="ECO:0007669"/>
    <property type="project" value="TreeGrafter"/>
</dbReference>
<dbReference type="PANTHER" id="PTHR32361">
    <property type="entry name" value="FERRIC/CUPRIC REDUCTASE TRANSMEMBRANE COMPONENT"/>
    <property type="match status" value="1"/>
</dbReference>
<dbReference type="GO" id="GO:0015677">
    <property type="term" value="P:copper ion import"/>
    <property type="evidence" value="ECO:0007669"/>
    <property type="project" value="TreeGrafter"/>
</dbReference>
<dbReference type="AlphaFoldDB" id="A0A0F2MBF2"/>
<name>A0A0F2MBF2_SPOSC</name>
<dbReference type="GO" id="GO:0005886">
    <property type="term" value="C:plasma membrane"/>
    <property type="evidence" value="ECO:0007669"/>
    <property type="project" value="TreeGrafter"/>
</dbReference>
<dbReference type="GO" id="GO:0006826">
    <property type="term" value="P:iron ion transport"/>
    <property type="evidence" value="ECO:0007669"/>
    <property type="project" value="TreeGrafter"/>
</dbReference>
<reference evidence="11 12" key="1">
    <citation type="journal article" date="2014" name="BMC Genomics">
        <title>Comparative genomics of the major fungal agents of human and animal Sporotrichosis: Sporothrix schenckii and Sporothrix brasiliensis.</title>
        <authorList>
            <person name="Teixeira M.M."/>
            <person name="de Almeida L.G."/>
            <person name="Kubitschek-Barreira P."/>
            <person name="Alves F.L."/>
            <person name="Kioshima E.S."/>
            <person name="Abadio A.K."/>
            <person name="Fernandes L."/>
            <person name="Derengowski L.S."/>
            <person name="Ferreira K.S."/>
            <person name="Souza R.C."/>
            <person name="Ruiz J.C."/>
            <person name="de Andrade N.C."/>
            <person name="Paes H.C."/>
            <person name="Nicola A.M."/>
            <person name="Albuquerque P."/>
            <person name="Gerber A.L."/>
            <person name="Martins V.P."/>
            <person name="Peconick L.D."/>
            <person name="Neto A.V."/>
            <person name="Chaucanez C.B."/>
            <person name="Silva P.A."/>
            <person name="Cunha O.L."/>
            <person name="de Oliveira F.F."/>
            <person name="dos Santos T.C."/>
            <person name="Barros A.L."/>
            <person name="Soares M.A."/>
            <person name="de Oliveira L.M."/>
            <person name="Marini M.M."/>
            <person name="Villalobos-Duno H."/>
            <person name="Cunha M.M."/>
            <person name="de Hoog S."/>
            <person name="da Silveira J.F."/>
            <person name="Henrissat B."/>
            <person name="Nino-Vega G.A."/>
            <person name="Cisalpino P.S."/>
            <person name="Mora-Montes H.M."/>
            <person name="Almeida S.R."/>
            <person name="Stajich J.E."/>
            <person name="Lopes-Bezerra L.M."/>
            <person name="Vasconcelos A.T."/>
            <person name="Felipe M.S."/>
        </authorList>
    </citation>
    <scope>NUCLEOTIDE SEQUENCE [LARGE SCALE GENOMIC DNA]</scope>
    <source>
        <strain evidence="11 12">1099-18</strain>
    </source>
</reference>
<feature type="transmembrane region" description="Helical" evidence="8">
    <location>
        <begin position="272"/>
        <end position="290"/>
    </location>
</feature>
<dbReference type="InterPro" id="IPR039261">
    <property type="entry name" value="FNR_nucleotide-bd"/>
</dbReference>
<evidence type="ECO:0000313" key="12">
    <source>
        <dbReference type="Proteomes" id="UP000033710"/>
    </source>
</evidence>
<feature type="region of interest" description="Disordered" evidence="7">
    <location>
        <begin position="571"/>
        <end position="591"/>
    </location>
</feature>
<dbReference type="RefSeq" id="XP_016588836.1">
    <property type="nucleotide sequence ID" value="XM_016729151.1"/>
</dbReference>
<evidence type="ECO:0000256" key="6">
    <source>
        <dbReference type="ARBA" id="ARBA00023136"/>
    </source>
</evidence>
<feature type="transmembrane region" description="Helical" evidence="8">
    <location>
        <begin position="389"/>
        <end position="407"/>
    </location>
</feature>
<feature type="transmembrane region" description="Helical" evidence="8">
    <location>
        <begin position="419"/>
        <end position="439"/>
    </location>
</feature>
<evidence type="ECO:0000259" key="10">
    <source>
        <dbReference type="Pfam" id="PF01794"/>
    </source>
</evidence>
<protein>
    <submittedName>
        <fullName evidence="11">Metalloreductase</fullName>
    </submittedName>
</protein>
<comment type="caution">
    <text evidence="11">The sequence shown here is derived from an EMBL/GenBank/DDBJ whole genome shotgun (WGS) entry which is preliminary data.</text>
</comment>
<sequence length="758" mass="80969">MAANTPAKRWQASRFAATIVVMLSLLHATAAFNAGALTGVPANNYDPYCAMACVRSLNGLLLSCSSTQGSGGMIGMVDFATSSACWASDTPYLTSLAYCMTVQCAIDEFSRGEDMPASKLEWFWETEATGQIAAGAPTVTPKWTYAQALVEAQAVVSNASASGGLPALAANATWLNTTSLVSPAVYRAQWNVLVAVQEETSKENRYGIALLSAGVLLPIVCTALASSSLVPSSVHRLVHRLKPYLVWPSTMGTYSVRPLPYGLGNAPTRGQALYIGLFVALNVVLTSVNYRARQPSAWFLNTSREIAAYILYRTGELGYILLPLVFLFGSRNNVLLLVPGAAGWSHATYLVLHRWVARVFALQAILHSVVGLVLYKLNGVYDAESVQPYWIWGIVATVMVVLLTFGLSGSYARAYAYELFLAAHVVFSALLIVGCWYHAYDLYKFLGGVVDFLYAAVAVWFFDHALRVLRVVGLLGARRARVTELGGASDIVRVDVPEVRWTSFDALGKHVYVYLPTLTPWRPWENHPFSIVPTALVGRSGLGQSVRGSDDMEKMGSLVQVQAVAVDGASSLSRSGPASVSAATASTGPGPGPDPAGITLYIRRANGATRRLAAHPSLFVLLEGPYANTGTATATNALLRCDRLLLIGGGIGITALLPYLACHANAKLAWSLRAAARPLLDDLSALLDARGDVDDVRVGRRLDAEQLLADEAGAGWGRIGVVVSGPGGLCDSVRARVVDLAKATPGTTFELEVEAYSW</sequence>
<feature type="chain" id="PRO_5002454957" evidence="9">
    <location>
        <begin position="32"/>
        <end position="758"/>
    </location>
</feature>
<dbReference type="EMBL" id="AXCR01000006">
    <property type="protein sequence ID" value="KJR86160.1"/>
    <property type="molecule type" value="Genomic_DNA"/>
</dbReference>
<dbReference type="KEGG" id="ssck:SPSK_02279"/>
<dbReference type="InterPro" id="IPR051410">
    <property type="entry name" value="Ferric/Cupric_Reductase"/>
</dbReference>
<reference evidence="11 12" key="2">
    <citation type="journal article" date="2015" name="Eukaryot. Cell">
        <title>Asexual propagation of a virulent clone complex in a human and feline outbreak of sporotrichosis.</title>
        <authorList>
            <person name="Teixeira Mde M."/>
            <person name="Rodrigues A.M."/>
            <person name="Tsui C.K."/>
            <person name="de Almeida L.G."/>
            <person name="Van Diepeningen A.D."/>
            <person name="van den Ende B.G."/>
            <person name="Fernandes G.F."/>
            <person name="Kano R."/>
            <person name="Hamelin R.C."/>
            <person name="Lopes-Bezerra L.M."/>
            <person name="Vasconcelos A.T."/>
            <person name="de Hoog S."/>
            <person name="de Camargo Z.P."/>
            <person name="Felipe M.S."/>
        </authorList>
    </citation>
    <scope>NUCLEOTIDE SEQUENCE [LARGE SCALE GENOMIC DNA]</scope>
    <source>
        <strain evidence="11 12">1099-18</strain>
    </source>
</reference>
<evidence type="ECO:0000256" key="8">
    <source>
        <dbReference type="SAM" id="Phobius"/>
    </source>
</evidence>
<dbReference type="SUPFAM" id="SSF52343">
    <property type="entry name" value="Ferredoxin reductase-like, C-terminal NADP-linked domain"/>
    <property type="match status" value="1"/>
</dbReference>
<feature type="transmembrane region" description="Helical" evidence="8">
    <location>
        <begin position="359"/>
        <end position="377"/>
    </location>
</feature>
<evidence type="ECO:0000313" key="11">
    <source>
        <dbReference type="EMBL" id="KJR86160.1"/>
    </source>
</evidence>
<keyword evidence="3 8" id="KW-0812">Transmembrane</keyword>
<dbReference type="VEuPathDB" id="FungiDB:SPSK_02279"/>
<evidence type="ECO:0000256" key="3">
    <source>
        <dbReference type="ARBA" id="ARBA00022692"/>
    </source>
</evidence>
<dbReference type="OrthoDB" id="167398at2759"/>
<proteinExistence type="predicted"/>
<evidence type="ECO:0000256" key="4">
    <source>
        <dbReference type="ARBA" id="ARBA00022989"/>
    </source>
</evidence>
<feature type="transmembrane region" description="Helical" evidence="8">
    <location>
        <begin position="644"/>
        <end position="661"/>
    </location>
</feature>
<keyword evidence="2" id="KW-0813">Transport</keyword>
<dbReference type="PANTHER" id="PTHR32361:SF9">
    <property type="entry name" value="FERRIC REDUCTASE TRANSMEMBRANE COMPONENT 3-RELATED"/>
    <property type="match status" value="1"/>
</dbReference>
<evidence type="ECO:0000256" key="2">
    <source>
        <dbReference type="ARBA" id="ARBA00022448"/>
    </source>
</evidence>
<evidence type="ECO:0000256" key="7">
    <source>
        <dbReference type="SAM" id="MobiDB-lite"/>
    </source>
</evidence>
<feature type="domain" description="Ferric oxidoreductase" evidence="10">
    <location>
        <begin position="314"/>
        <end position="435"/>
    </location>
</feature>
<evidence type="ECO:0000256" key="1">
    <source>
        <dbReference type="ARBA" id="ARBA00004141"/>
    </source>
</evidence>
<dbReference type="InterPro" id="IPR013130">
    <property type="entry name" value="Fe3_Rdtase_TM_dom"/>
</dbReference>
<evidence type="ECO:0000256" key="9">
    <source>
        <dbReference type="SAM" id="SignalP"/>
    </source>
</evidence>
<gene>
    <name evidence="11" type="ORF">SPSK_02279</name>
</gene>
<keyword evidence="9" id="KW-0732">Signal</keyword>
<dbReference type="GO" id="GO:0006879">
    <property type="term" value="P:intracellular iron ion homeostasis"/>
    <property type="evidence" value="ECO:0007669"/>
    <property type="project" value="TreeGrafter"/>
</dbReference>
<feature type="signal peptide" evidence="9">
    <location>
        <begin position="1"/>
        <end position="31"/>
    </location>
</feature>
<dbReference type="Proteomes" id="UP000033710">
    <property type="component" value="Unassembled WGS sequence"/>
</dbReference>